<keyword evidence="2" id="KW-1003">Cell membrane</keyword>
<keyword evidence="4 6" id="KW-1133">Transmembrane helix</keyword>
<feature type="transmembrane region" description="Helical" evidence="6">
    <location>
        <begin position="732"/>
        <end position="763"/>
    </location>
</feature>
<keyword evidence="5 6" id="KW-0472">Membrane</keyword>
<evidence type="ECO:0000256" key="6">
    <source>
        <dbReference type="SAM" id="Phobius"/>
    </source>
</evidence>
<dbReference type="Pfam" id="PF02687">
    <property type="entry name" value="FtsX"/>
    <property type="match status" value="2"/>
</dbReference>
<evidence type="ECO:0000256" key="4">
    <source>
        <dbReference type="ARBA" id="ARBA00022989"/>
    </source>
</evidence>
<dbReference type="Proteomes" id="UP000838748">
    <property type="component" value="Unassembled WGS sequence"/>
</dbReference>
<sequence>MLWPIVKALLGHYRRYPFQLLLVWLGLTLGVSLLVGVTSISKHVRQNSVTGEQILADPLPLKVRAKKPTDLIPYDFYTQLQKEGFTQCVPFKQVPVNTNIASRKTVTFVGVDPRITIPVREVTVAEHLYKHTKKGEVTPIVVSSSLAKTIGLDNGSYLSVLDGKKVGPVVIDNWGVLDKNEVISNPSVFKSVDNNGGVSQIACGEMEPDKVFVLKNMLPTGLVLSKNSRSELESITKAFHMNLTAVGMLSFLVGLFIFYQAMSLSMAQRQRLVGILRQTGVSGWQLTQALLIELFALILVSWVCGNLLGMCLSYYMIPTVSQSIGFVYHGADTFANGWSWQSSCTSLYMTIAGALLACIWPAIRLLRAQPIRLAKRLSLVRFASIEFAIQTLLAIMFALIAIILYIAPKTEHTGFAIIVLTLLSVAMFTPFVIWKLFTFLANTLRTVKVRWFFSDAAASMSYRGVATMAFMLAVAANVGVETTVGSFRHTTDSWLSQRLAADLYVYPDAARVDSITTWLEKQPEISQVWQRWEKEILTPSGPLQVVSTGFSAGELGSIPIKQTLPNFWHLLKTTKSILISESMANKLDIEPGEKVDLRGSLGNGWNVVGVYYDYGNPYNQVIISKDNWLKAFSGTGSVSLGLKLPKWVNPTIIEKNIEVKYHFSDGRVFDNKSIHKKAMSLFDRTFEVADTLGHITLVIAIVGIFFATLAGEVSRQRHISLLRCFGVSGREIILIGGLQLLCFGILSIIIAMPLGLLLSHFIVNIVIEQSFGWTMKLQFLPSQYLITVATVMLALMAAGAIPVLRMIRNTPMKLLKDAI</sequence>
<comment type="subcellular location">
    <subcellularLocation>
        <location evidence="1">Cell membrane</location>
        <topology evidence="1">Multi-pass membrane protein</topology>
    </subcellularLocation>
</comment>
<dbReference type="RefSeq" id="WP_237362239.1">
    <property type="nucleotide sequence ID" value="NZ_CAKLDM010000002.1"/>
</dbReference>
<organism evidence="8 9">
    <name type="scientific">Vibrio marisflavi CECT 7928</name>
    <dbReference type="NCBI Taxonomy" id="634439"/>
    <lineage>
        <taxon>Bacteria</taxon>
        <taxon>Pseudomonadati</taxon>
        <taxon>Pseudomonadota</taxon>
        <taxon>Gammaproteobacteria</taxon>
        <taxon>Vibrionales</taxon>
        <taxon>Vibrionaceae</taxon>
        <taxon>Vibrio</taxon>
    </lineage>
</organism>
<dbReference type="InterPro" id="IPR003838">
    <property type="entry name" value="ABC3_permease_C"/>
</dbReference>
<evidence type="ECO:0000256" key="2">
    <source>
        <dbReference type="ARBA" id="ARBA00022475"/>
    </source>
</evidence>
<dbReference type="PANTHER" id="PTHR30287:SF2">
    <property type="entry name" value="BLL1001 PROTEIN"/>
    <property type="match status" value="1"/>
</dbReference>
<feature type="transmembrane region" description="Helical" evidence="6">
    <location>
        <begin position="413"/>
        <end position="441"/>
    </location>
</feature>
<evidence type="ECO:0000313" key="8">
    <source>
        <dbReference type="EMBL" id="CAH0540248.1"/>
    </source>
</evidence>
<proteinExistence type="predicted"/>
<dbReference type="InterPro" id="IPR038766">
    <property type="entry name" value="Membrane_comp_ABC_pdt"/>
</dbReference>
<gene>
    <name evidence="8" type="ORF">VMF7928_02693</name>
</gene>
<evidence type="ECO:0000256" key="1">
    <source>
        <dbReference type="ARBA" id="ARBA00004651"/>
    </source>
</evidence>
<dbReference type="PANTHER" id="PTHR30287">
    <property type="entry name" value="MEMBRANE COMPONENT OF PREDICTED ABC SUPERFAMILY METABOLITE UPTAKE TRANSPORTER"/>
    <property type="match status" value="1"/>
</dbReference>
<evidence type="ECO:0000256" key="3">
    <source>
        <dbReference type="ARBA" id="ARBA00022692"/>
    </source>
</evidence>
<protein>
    <recommendedName>
        <fullName evidence="7">ABC3 transporter permease C-terminal domain-containing protein</fullName>
    </recommendedName>
</protein>
<evidence type="ECO:0000313" key="9">
    <source>
        <dbReference type="Proteomes" id="UP000838748"/>
    </source>
</evidence>
<feature type="transmembrane region" description="Helical" evidence="6">
    <location>
        <begin position="783"/>
        <end position="804"/>
    </location>
</feature>
<feature type="transmembrane region" description="Helical" evidence="6">
    <location>
        <begin position="692"/>
        <end position="711"/>
    </location>
</feature>
<evidence type="ECO:0000256" key="5">
    <source>
        <dbReference type="ARBA" id="ARBA00023136"/>
    </source>
</evidence>
<dbReference type="EMBL" id="CAKLDM010000002">
    <property type="protein sequence ID" value="CAH0540248.1"/>
    <property type="molecule type" value="Genomic_DNA"/>
</dbReference>
<feature type="transmembrane region" description="Helical" evidence="6">
    <location>
        <begin position="347"/>
        <end position="366"/>
    </location>
</feature>
<feature type="domain" description="ABC3 transporter permease C-terminal" evidence="7">
    <location>
        <begin position="695"/>
        <end position="810"/>
    </location>
</feature>
<feature type="transmembrane region" description="Helical" evidence="6">
    <location>
        <begin position="21"/>
        <end position="40"/>
    </location>
</feature>
<feature type="domain" description="ABC3 transporter permease C-terminal" evidence="7">
    <location>
        <begin position="247"/>
        <end position="370"/>
    </location>
</feature>
<feature type="transmembrane region" description="Helical" evidence="6">
    <location>
        <begin position="387"/>
        <end position="407"/>
    </location>
</feature>
<name>A0ABM9A5Q7_9VIBR</name>
<comment type="caution">
    <text evidence="8">The sequence shown here is derived from an EMBL/GenBank/DDBJ whole genome shotgun (WGS) entry which is preliminary data.</text>
</comment>
<keyword evidence="3 6" id="KW-0812">Transmembrane</keyword>
<feature type="transmembrane region" description="Helical" evidence="6">
    <location>
        <begin position="239"/>
        <end position="259"/>
    </location>
</feature>
<feature type="transmembrane region" description="Helical" evidence="6">
    <location>
        <begin position="462"/>
        <end position="480"/>
    </location>
</feature>
<reference evidence="8" key="1">
    <citation type="submission" date="2021-11" db="EMBL/GenBank/DDBJ databases">
        <authorList>
            <person name="Rodrigo-Torres L."/>
            <person name="Arahal R. D."/>
            <person name="Lucena T."/>
        </authorList>
    </citation>
    <scope>NUCLEOTIDE SEQUENCE</scope>
    <source>
        <strain evidence="8">CECT 7928</strain>
    </source>
</reference>
<evidence type="ECO:0000259" key="7">
    <source>
        <dbReference type="Pfam" id="PF02687"/>
    </source>
</evidence>
<accession>A0ABM9A5Q7</accession>
<keyword evidence="9" id="KW-1185">Reference proteome</keyword>